<feature type="region of interest" description="Disordered" evidence="1">
    <location>
        <begin position="1"/>
        <end position="29"/>
    </location>
</feature>
<comment type="caution">
    <text evidence="3">The sequence shown here is derived from an EMBL/GenBank/DDBJ whole genome shotgun (WGS) entry which is preliminary data.</text>
</comment>
<feature type="compositionally biased region" description="Polar residues" evidence="1">
    <location>
        <begin position="1"/>
        <end position="11"/>
    </location>
</feature>
<dbReference type="OrthoDB" id="10378118at2759"/>
<keyword evidence="4" id="KW-1185">Reference proteome</keyword>
<reference evidence="3 4" key="1">
    <citation type="submission" date="2015-08" db="EMBL/GenBank/DDBJ databases">
        <title>Emmonsia species relationships and genome sequence.</title>
        <authorList>
            <person name="Cuomo C.A."/>
            <person name="Schwartz I.S."/>
            <person name="Kenyon C."/>
            <person name="De Hoog G.S."/>
            <person name="Govender N.P."/>
            <person name="Botha A."/>
            <person name="Moreno L."/>
            <person name="De Vries M."/>
            <person name="Munoz J.F."/>
            <person name="Stielow J.B."/>
        </authorList>
    </citation>
    <scope>NUCLEOTIDE SEQUENCE [LARGE SCALE GENOMIC DNA]</scope>
    <source>
        <strain evidence="3 4">EI222</strain>
    </source>
</reference>
<evidence type="ECO:0000313" key="4">
    <source>
        <dbReference type="Proteomes" id="UP000242791"/>
    </source>
</evidence>
<feature type="domain" description="Subtelomeric hrmA-associated cluster protein AFUB-079030/YDR124W-like helical bundle" evidence="2">
    <location>
        <begin position="33"/>
        <end position="136"/>
    </location>
</feature>
<dbReference type="AlphaFoldDB" id="A0A1J9R9Y8"/>
<dbReference type="Proteomes" id="UP000242791">
    <property type="component" value="Unassembled WGS sequence"/>
</dbReference>
<sequence>MSSPLSRTNTEVGEKVDSSEAESKKGVNPDYERNDFYTAKFKLFPSKSLCMITKLHVAVAQWHLGTVNPGQGGARPSWWPESVDYADVDKLTFESRVVVNAHIFSNPKIQGEALEGPFKAMREIPKECEEALRKIYEKKKSEDYINQEALMSPPEHGLDKINSHNLATEKSDGTGMVNGCLRSPFSYPPLGDFFAS</sequence>
<dbReference type="InterPro" id="IPR047092">
    <property type="entry name" value="AFUB_07903/YDR124W-like_hel"/>
</dbReference>
<dbReference type="Pfam" id="PF11001">
    <property type="entry name" value="AFUB_07903_YDR124W_hel"/>
    <property type="match status" value="1"/>
</dbReference>
<evidence type="ECO:0000256" key="1">
    <source>
        <dbReference type="SAM" id="MobiDB-lite"/>
    </source>
</evidence>
<feature type="compositionally biased region" description="Basic and acidic residues" evidence="1">
    <location>
        <begin position="12"/>
        <end position="29"/>
    </location>
</feature>
<name>A0A1J9R9Y8_9EURO</name>
<accession>A0A1J9R9Y8</accession>
<evidence type="ECO:0000259" key="2">
    <source>
        <dbReference type="Pfam" id="PF11001"/>
    </source>
</evidence>
<dbReference type="VEuPathDB" id="FungiDB:ACJ73_03297"/>
<organism evidence="3 4">
    <name type="scientific">Blastomyces percursus</name>
    <dbReference type="NCBI Taxonomy" id="1658174"/>
    <lineage>
        <taxon>Eukaryota</taxon>
        <taxon>Fungi</taxon>
        <taxon>Dikarya</taxon>
        <taxon>Ascomycota</taxon>
        <taxon>Pezizomycotina</taxon>
        <taxon>Eurotiomycetes</taxon>
        <taxon>Eurotiomycetidae</taxon>
        <taxon>Onygenales</taxon>
        <taxon>Ajellomycetaceae</taxon>
        <taxon>Blastomyces</taxon>
    </lineage>
</organism>
<gene>
    <name evidence="3" type="ORF">ACJ73_03297</name>
</gene>
<dbReference type="EMBL" id="LGTZ01000392">
    <property type="protein sequence ID" value="OJD25335.1"/>
    <property type="molecule type" value="Genomic_DNA"/>
</dbReference>
<protein>
    <recommendedName>
        <fullName evidence="2">Subtelomeric hrmA-associated cluster protein AFUB-079030/YDR124W-like helical bundle domain-containing protein</fullName>
    </recommendedName>
</protein>
<evidence type="ECO:0000313" key="3">
    <source>
        <dbReference type="EMBL" id="OJD25335.1"/>
    </source>
</evidence>
<proteinExistence type="predicted"/>